<evidence type="ECO:0000313" key="2">
    <source>
        <dbReference type="Proteomes" id="UP000177457"/>
    </source>
</evidence>
<accession>A0A1F6ME77</accession>
<comment type="caution">
    <text evidence="1">The sequence shown here is derived from an EMBL/GenBank/DDBJ whole genome shotgun (WGS) entry which is preliminary data.</text>
</comment>
<gene>
    <name evidence="1" type="ORF">A3C90_00425</name>
</gene>
<proteinExistence type="predicted"/>
<protein>
    <submittedName>
        <fullName evidence="1">Uncharacterized protein</fullName>
    </submittedName>
</protein>
<dbReference type="EMBL" id="MFQE01000057">
    <property type="protein sequence ID" value="OGH69934.1"/>
    <property type="molecule type" value="Genomic_DNA"/>
</dbReference>
<organism evidence="1 2">
    <name type="scientific">Candidatus Magasanikbacteria bacterium RIFCSPHIGHO2_02_FULL_51_14</name>
    <dbReference type="NCBI Taxonomy" id="1798683"/>
    <lineage>
        <taxon>Bacteria</taxon>
        <taxon>Candidatus Magasanikiibacteriota</taxon>
    </lineage>
</organism>
<name>A0A1F6ME77_9BACT</name>
<reference evidence="1 2" key="1">
    <citation type="journal article" date="2016" name="Nat. Commun.">
        <title>Thousands of microbial genomes shed light on interconnected biogeochemical processes in an aquifer system.</title>
        <authorList>
            <person name="Anantharaman K."/>
            <person name="Brown C.T."/>
            <person name="Hug L.A."/>
            <person name="Sharon I."/>
            <person name="Castelle C.J."/>
            <person name="Probst A.J."/>
            <person name="Thomas B.C."/>
            <person name="Singh A."/>
            <person name="Wilkins M.J."/>
            <person name="Karaoz U."/>
            <person name="Brodie E.L."/>
            <person name="Williams K.H."/>
            <person name="Hubbard S.S."/>
            <person name="Banfield J.F."/>
        </authorList>
    </citation>
    <scope>NUCLEOTIDE SEQUENCE [LARGE SCALE GENOMIC DNA]</scope>
</reference>
<dbReference type="AlphaFoldDB" id="A0A1F6ME77"/>
<dbReference type="Proteomes" id="UP000177457">
    <property type="component" value="Unassembled WGS sequence"/>
</dbReference>
<evidence type="ECO:0000313" key="1">
    <source>
        <dbReference type="EMBL" id="OGH69934.1"/>
    </source>
</evidence>
<sequence>MGQLVNVSFGACIAARRMNRRSRIARVVFREYEWRVPWSDLQAQLIGLERADEALIRSYTRDTAKGVPLIDVGRLLTEWQEKHPDILHPVALVRQMLGFPAAEIINRAFALGTTMDSVARLAAESQRVREASLFKKET</sequence>